<keyword evidence="5 7" id="KW-0378">Hydrolase</keyword>
<keyword evidence="8" id="KW-1185">Reference proteome</keyword>
<dbReference type="SFLD" id="SFLDG01138">
    <property type="entry name" value="C1.6.2:_Deoxy-d-mannose-octulo"/>
    <property type="match status" value="1"/>
</dbReference>
<dbReference type="InterPro" id="IPR010023">
    <property type="entry name" value="KdsC_fam"/>
</dbReference>
<dbReference type="PIRSF" id="PIRSF006118">
    <property type="entry name" value="KDO8-P_Ptase"/>
    <property type="match status" value="1"/>
</dbReference>
<dbReference type="Gene3D" id="3.40.50.1000">
    <property type="entry name" value="HAD superfamily/HAD-like"/>
    <property type="match status" value="1"/>
</dbReference>
<evidence type="ECO:0000256" key="6">
    <source>
        <dbReference type="ARBA" id="ARBA00022842"/>
    </source>
</evidence>
<dbReference type="InterPro" id="IPR023214">
    <property type="entry name" value="HAD_sf"/>
</dbReference>
<keyword evidence="4" id="KW-0479">Metal-binding</keyword>
<comment type="similarity">
    <text evidence="2">Belongs to the KdsC family.</text>
</comment>
<dbReference type="RefSeq" id="WP_215236313.1">
    <property type="nucleotide sequence ID" value="NZ_CAJRAU010000010.1"/>
</dbReference>
<comment type="caution">
    <text evidence="7">The sequence shown here is derived from an EMBL/GenBank/DDBJ whole genome shotgun (WGS) entry which is preliminary data.</text>
</comment>
<evidence type="ECO:0000256" key="4">
    <source>
        <dbReference type="ARBA" id="ARBA00022723"/>
    </source>
</evidence>
<comment type="subunit">
    <text evidence="3">Homotetramer.</text>
</comment>
<evidence type="ECO:0000256" key="5">
    <source>
        <dbReference type="ARBA" id="ARBA00022801"/>
    </source>
</evidence>
<dbReference type="SFLD" id="SFLDS00003">
    <property type="entry name" value="Haloacid_Dehalogenase"/>
    <property type="match status" value="1"/>
</dbReference>
<dbReference type="EMBL" id="CAJRAU010000010">
    <property type="protein sequence ID" value="CAG5074369.1"/>
    <property type="molecule type" value="Genomic_DNA"/>
</dbReference>
<dbReference type="GO" id="GO:0019143">
    <property type="term" value="F:3-deoxy-manno-octulosonate-8-phosphatase activity"/>
    <property type="evidence" value="ECO:0007669"/>
    <property type="project" value="UniProtKB-EC"/>
</dbReference>
<comment type="cofactor">
    <cofactor evidence="1">
        <name>Mg(2+)</name>
        <dbReference type="ChEBI" id="CHEBI:18420"/>
    </cofactor>
</comment>
<dbReference type="NCBIfam" id="TIGR01670">
    <property type="entry name" value="KdsC-phosphatas"/>
    <property type="match status" value="1"/>
</dbReference>
<reference evidence="7 8" key="1">
    <citation type="submission" date="2021-04" db="EMBL/GenBank/DDBJ databases">
        <authorList>
            <person name="Rodrigo-Torres L."/>
            <person name="Arahal R. D."/>
            <person name="Lucena T."/>
        </authorList>
    </citation>
    <scope>NUCLEOTIDE SEQUENCE [LARGE SCALE GENOMIC DNA]</scope>
    <source>
        <strain evidence="7 8">CECT 9623</strain>
    </source>
</reference>
<evidence type="ECO:0000256" key="1">
    <source>
        <dbReference type="ARBA" id="ARBA00001946"/>
    </source>
</evidence>
<dbReference type="PANTHER" id="PTHR21485:SF3">
    <property type="entry name" value="N-ACYLNEURAMINATE CYTIDYLYLTRANSFERASE"/>
    <property type="match status" value="1"/>
</dbReference>
<evidence type="ECO:0000313" key="7">
    <source>
        <dbReference type="EMBL" id="CAG5074369.1"/>
    </source>
</evidence>
<evidence type="ECO:0000256" key="2">
    <source>
        <dbReference type="ARBA" id="ARBA00005893"/>
    </source>
</evidence>
<evidence type="ECO:0000256" key="3">
    <source>
        <dbReference type="ARBA" id="ARBA00011881"/>
    </source>
</evidence>
<accession>A0ABM8UXJ9</accession>
<proteinExistence type="inferred from homology"/>
<dbReference type="SFLD" id="SFLDG01136">
    <property type="entry name" value="C1.6:_Phosphoserine_Phosphatas"/>
    <property type="match status" value="1"/>
</dbReference>
<sequence length="173" mass="19198">MSSTLTERFSQITTFIFDIDGVMTDGSVIALETGEQPRIFNVRDGYGINRAIKMGYRVAIISAQSQMGVRKRLEYLGVKDIFIGTSPDGKLPVFKKYLAETGLNINEIVFMGDDLPDYEVMRTGVMAACPADSAEEILALSDYISPKNGGHGAVRDLIEQVMKVQGKWMAWFE</sequence>
<dbReference type="SUPFAM" id="SSF56784">
    <property type="entry name" value="HAD-like"/>
    <property type="match status" value="1"/>
</dbReference>
<evidence type="ECO:0000313" key="8">
    <source>
        <dbReference type="Proteomes" id="UP000679725"/>
    </source>
</evidence>
<dbReference type="EC" id="3.1.3.45" evidence="7"/>
<dbReference type="InterPro" id="IPR050793">
    <property type="entry name" value="CMP-NeuNAc_synthase"/>
</dbReference>
<organism evidence="7 8">
    <name type="scientific">Dyadobacter linearis</name>
    <dbReference type="NCBI Taxonomy" id="2823330"/>
    <lineage>
        <taxon>Bacteria</taxon>
        <taxon>Pseudomonadati</taxon>
        <taxon>Bacteroidota</taxon>
        <taxon>Cytophagia</taxon>
        <taxon>Cytophagales</taxon>
        <taxon>Spirosomataceae</taxon>
        <taxon>Dyadobacter</taxon>
    </lineage>
</organism>
<gene>
    <name evidence="7" type="primary">kdsC</name>
    <name evidence="7" type="ORF">DYBT9623_05065</name>
</gene>
<keyword evidence="6" id="KW-0460">Magnesium</keyword>
<dbReference type="InterPro" id="IPR036412">
    <property type="entry name" value="HAD-like_sf"/>
</dbReference>
<protein>
    <submittedName>
        <fullName evidence="7">3-deoxy-D-manno-octulosonate 8-phosphate phosphatase KdsC</fullName>
        <ecNumber evidence="7">3.1.3.45</ecNumber>
    </submittedName>
</protein>
<name>A0ABM8UXJ9_9BACT</name>
<dbReference type="PANTHER" id="PTHR21485">
    <property type="entry name" value="HAD SUPERFAMILY MEMBERS CMAS AND KDSC"/>
    <property type="match status" value="1"/>
</dbReference>
<dbReference type="Proteomes" id="UP000679725">
    <property type="component" value="Unassembled WGS sequence"/>
</dbReference>